<name>A0A7X0MJF7_9SPHI</name>
<dbReference type="Gene3D" id="3.10.450.50">
    <property type="match status" value="1"/>
</dbReference>
<sequence length="130" mass="14765">MDITKSAQQQVHDFNEAITAWFRGETAKENSNEVLGRLHQEFVMVAPDGSVKTYSDLATWLPTVYGVKPGFQAVADEFIVSFSADNLVIIVYHEMQKSSSVINNRRSSALFITDEDGKITWRHLQETWII</sequence>
<dbReference type="EMBL" id="JACHCC010000004">
    <property type="protein sequence ID" value="MBB6499413.1"/>
    <property type="molecule type" value="Genomic_DNA"/>
</dbReference>
<proteinExistence type="predicted"/>
<reference evidence="1 2" key="1">
    <citation type="submission" date="2020-08" db="EMBL/GenBank/DDBJ databases">
        <title>Genomic Encyclopedia of Type Strains, Phase IV (KMG-V): Genome sequencing to study the core and pangenomes of soil and plant-associated prokaryotes.</title>
        <authorList>
            <person name="Whitman W."/>
        </authorList>
    </citation>
    <scope>NUCLEOTIDE SEQUENCE [LARGE SCALE GENOMIC DNA]</scope>
    <source>
        <strain evidence="1 2">M2T3</strain>
    </source>
</reference>
<evidence type="ECO:0000313" key="1">
    <source>
        <dbReference type="EMBL" id="MBB6499413.1"/>
    </source>
</evidence>
<evidence type="ECO:0000313" key="2">
    <source>
        <dbReference type="Proteomes" id="UP000521017"/>
    </source>
</evidence>
<dbReference type="RefSeq" id="WP_184624158.1">
    <property type="nucleotide sequence ID" value="NZ_JACHCC010000004.1"/>
</dbReference>
<protein>
    <recommendedName>
        <fullName evidence="3">DUF4440 domain-containing protein</fullName>
    </recommendedName>
</protein>
<dbReference type="Proteomes" id="UP000521017">
    <property type="component" value="Unassembled WGS sequence"/>
</dbReference>
<comment type="caution">
    <text evidence="1">The sequence shown here is derived from an EMBL/GenBank/DDBJ whole genome shotgun (WGS) entry which is preliminary data.</text>
</comment>
<dbReference type="InterPro" id="IPR016918">
    <property type="entry name" value="UCP029394"/>
</dbReference>
<evidence type="ECO:0008006" key="3">
    <source>
        <dbReference type="Google" id="ProtNLM"/>
    </source>
</evidence>
<organism evidence="1 2">
    <name type="scientific">Pedobacter cryoconitis</name>
    <dbReference type="NCBI Taxonomy" id="188932"/>
    <lineage>
        <taxon>Bacteria</taxon>
        <taxon>Pseudomonadati</taxon>
        <taxon>Bacteroidota</taxon>
        <taxon>Sphingobacteriia</taxon>
        <taxon>Sphingobacteriales</taxon>
        <taxon>Sphingobacteriaceae</taxon>
        <taxon>Pedobacter</taxon>
    </lineage>
</organism>
<dbReference type="AlphaFoldDB" id="A0A7X0MJF7"/>
<dbReference type="InterPro" id="IPR032710">
    <property type="entry name" value="NTF2-like_dom_sf"/>
</dbReference>
<gene>
    <name evidence="1" type="ORF">HDF25_001555</name>
</gene>
<dbReference type="PIRSF" id="PIRSF029394">
    <property type="entry name" value="UCP029394"/>
    <property type="match status" value="1"/>
</dbReference>
<accession>A0A7X0MJF7</accession>
<dbReference type="SUPFAM" id="SSF54427">
    <property type="entry name" value="NTF2-like"/>
    <property type="match status" value="1"/>
</dbReference>